<protein>
    <submittedName>
        <fullName evidence="2">Uncharacterized protein</fullName>
    </submittedName>
</protein>
<name>A0ABD0P5R1_CIRMR</name>
<feature type="compositionally biased region" description="Polar residues" evidence="1">
    <location>
        <begin position="1"/>
        <end position="19"/>
    </location>
</feature>
<comment type="caution">
    <text evidence="2">The sequence shown here is derived from an EMBL/GenBank/DDBJ whole genome shotgun (WGS) entry which is preliminary data.</text>
</comment>
<dbReference type="Proteomes" id="UP001529510">
    <property type="component" value="Unassembled WGS sequence"/>
</dbReference>
<gene>
    <name evidence="2" type="ORF">M9458_037162</name>
</gene>
<proteinExistence type="predicted"/>
<accession>A0ABD0P5R1</accession>
<evidence type="ECO:0000313" key="2">
    <source>
        <dbReference type="EMBL" id="KAL0168940.1"/>
    </source>
</evidence>
<organism evidence="2 3">
    <name type="scientific">Cirrhinus mrigala</name>
    <name type="common">Mrigala</name>
    <dbReference type="NCBI Taxonomy" id="683832"/>
    <lineage>
        <taxon>Eukaryota</taxon>
        <taxon>Metazoa</taxon>
        <taxon>Chordata</taxon>
        <taxon>Craniata</taxon>
        <taxon>Vertebrata</taxon>
        <taxon>Euteleostomi</taxon>
        <taxon>Actinopterygii</taxon>
        <taxon>Neopterygii</taxon>
        <taxon>Teleostei</taxon>
        <taxon>Ostariophysi</taxon>
        <taxon>Cypriniformes</taxon>
        <taxon>Cyprinidae</taxon>
        <taxon>Labeoninae</taxon>
        <taxon>Labeonini</taxon>
        <taxon>Cirrhinus</taxon>
    </lineage>
</organism>
<dbReference type="InterPro" id="IPR031602">
    <property type="entry name" value="CIPC"/>
</dbReference>
<feature type="non-terminal residue" evidence="2">
    <location>
        <position position="1"/>
    </location>
</feature>
<evidence type="ECO:0000256" key="1">
    <source>
        <dbReference type="SAM" id="MobiDB-lite"/>
    </source>
</evidence>
<evidence type="ECO:0000313" key="3">
    <source>
        <dbReference type="Proteomes" id="UP001529510"/>
    </source>
</evidence>
<dbReference type="AlphaFoldDB" id="A0ABD0P5R1"/>
<sequence>TGSDSLQTDADDQQSSANEPQVHKGLGGTDQGPLQGSHILVSGRPELTPIFIIKNVVLKQ</sequence>
<dbReference type="EMBL" id="JAMKFB020000018">
    <property type="protein sequence ID" value="KAL0168940.1"/>
    <property type="molecule type" value="Genomic_DNA"/>
</dbReference>
<feature type="non-terminal residue" evidence="2">
    <location>
        <position position="60"/>
    </location>
</feature>
<dbReference type="Pfam" id="PF15800">
    <property type="entry name" value="CiPC"/>
    <property type="match status" value="1"/>
</dbReference>
<keyword evidence="3" id="KW-1185">Reference proteome</keyword>
<reference evidence="2 3" key="1">
    <citation type="submission" date="2024-05" db="EMBL/GenBank/DDBJ databases">
        <title>Genome sequencing and assembly of Indian major carp, Cirrhinus mrigala (Hamilton, 1822).</title>
        <authorList>
            <person name="Mohindra V."/>
            <person name="Chowdhury L.M."/>
            <person name="Lal K."/>
            <person name="Jena J.K."/>
        </authorList>
    </citation>
    <scope>NUCLEOTIDE SEQUENCE [LARGE SCALE GENOMIC DNA]</scope>
    <source>
        <strain evidence="2">CM1030</strain>
        <tissue evidence="2">Blood</tissue>
    </source>
</reference>
<feature type="region of interest" description="Disordered" evidence="1">
    <location>
        <begin position="1"/>
        <end position="39"/>
    </location>
</feature>